<dbReference type="EMBL" id="CAJFCV020000004">
    <property type="protein sequence ID" value="CAG9114536.1"/>
    <property type="molecule type" value="Genomic_DNA"/>
</dbReference>
<keyword evidence="1" id="KW-0812">Transmembrane</keyword>
<evidence type="ECO:0000313" key="4">
    <source>
        <dbReference type="Proteomes" id="UP000659654"/>
    </source>
</evidence>
<protein>
    <submittedName>
        <fullName evidence="2">(pine wood nematode) hypothetical protein</fullName>
    </submittedName>
</protein>
<evidence type="ECO:0000313" key="2">
    <source>
        <dbReference type="EMBL" id="CAD5225422.1"/>
    </source>
</evidence>
<evidence type="ECO:0000256" key="1">
    <source>
        <dbReference type="SAM" id="Phobius"/>
    </source>
</evidence>
<dbReference type="WBParaSite" id="BXY_1044100.1">
    <property type="protein sequence ID" value="BXY_1044100.1"/>
    <property type="gene ID" value="BXY_1044100"/>
</dbReference>
<reference evidence="2" key="2">
    <citation type="submission" date="2020-09" db="EMBL/GenBank/DDBJ databases">
        <authorList>
            <person name="Kikuchi T."/>
        </authorList>
    </citation>
    <scope>NUCLEOTIDE SEQUENCE</scope>
    <source>
        <strain evidence="2">Ka4C1</strain>
    </source>
</reference>
<sequence>MTTDSKLSAAFVSDESKVMLCSPKQVEETADNTFLSVELNDNNRAQTPSSQRAVRISISDKDSDNRSIEKAPRFKRLHLYLLIISFILVFLLIALCYYYS</sequence>
<accession>A0A1I7SBP2</accession>
<evidence type="ECO:0000313" key="5">
    <source>
        <dbReference type="WBParaSite" id="BXY_1044100.1"/>
    </source>
</evidence>
<proteinExistence type="predicted"/>
<dbReference type="Proteomes" id="UP000582659">
    <property type="component" value="Unassembled WGS sequence"/>
</dbReference>
<dbReference type="Proteomes" id="UP000659654">
    <property type="component" value="Unassembled WGS sequence"/>
</dbReference>
<name>A0A1I7SBP2_BURXY</name>
<keyword evidence="1" id="KW-0472">Membrane</keyword>
<keyword evidence="4" id="KW-1185">Reference proteome</keyword>
<keyword evidence="1" id="KW-1133">Transmembrane helix</keyword>
<dbReference type="EMBL" id="CAJFDI010000004">
    <property type="protein sequence ID" value="CAD5225422.1"/>
    <property type="molecule type" value="Genomic_DNA"/>
</dbReference>
<reference evidence="5" key="1">
    <citation type="submission" date="2016-11" db="UniProtKB">
        <authorList>
            <consortium name="WormBaseParasite"/>
        </authorList>
    </citation>
    <scope>IDENTIFICATION</scope>
</reference>
<dbReference type="SMR" id="A0A1I7SBP2"/>
<feature type="transmembrane region" description="Helical" evidence="1">
    <location>
        <begin position="79"/>
        <end position="99"/>
    </location>
</feature>
<evidence type="ECO:0000313" key="3">
    <source>
        <dbReference type="Proteomes" id="UP000095284"/>
    </source>
</evidence>
<gene>
    <name evidence="2" type="ORF">BXYJ_LOCUS8536</name>
</gene>
<organism evidence="3 5">
    <name type="scientific">Bursaphelenchus xylophilus</name>
    <name type="common">Pinewood nematode worm</name>
    <name type="synonym">Aphelenchoides xylophilus</name>
    <dbReference type="NCBI Taxonomy" id="6326"/>
    <lineage>
        <taxon>Eukaryota</taxon>
        <taxon>Metazoa</taxon>
        <taxon>Ecdysozoa</taxon>
        <taxon>Nematoda</taxon>
        <taxon>Chromadorea</taxon>
        <taxon>Rhabditida</taxon>
        <taxon>Tylenchina</taxon>
        <taxon>Tylenchomorpha</taxon>
        <taxon>Aphelenchoidea</taxon>
        <taxon>Aphelenchoididae</taxon>
        <taxon>Bursaphelenchus</taxon>
    </lineage>
</organism>
<dbReference type="AlphaFoldDB" id="A0A1I7SBP2"/>
<dbReference type="Proteomes" id="UP000095284">
    <property type="component" value="Unplaced"/>
</dbReference>